<protein>
    <recommendedName>
        <fullName evidence="2">Trafficking protein particle complex subunit 13 middle domain-containing protein</fullName>
    </recommendedName>
</protein>
<dbReference type="Proteomes" id="UP001203297">
    <property type="component" value="Unassembled WGS sequence"/>
</dbReference>
<feature type="domain" description="Trafficking protein particle complex subunit 13 middle" evidence="2">
    <location>
        <begin position="1"/>
        <end position="96"/>
    </location>
</feature>
<dbReference type="InterPro" id="IPR055429">
    <property type="entry name" value="TRAPPC13_M"/>
</dbReference>
<dbReference type="EMBL" id="WTXG01000003">
    <property type="protein sequence ID" value="KAI0306738.1"/>
    <property type="molecule type" value="Genomic_DNA"/>
</dbReference>
<evidence type="ECO:0000256" key="1">
    <source>
        <dbReference type="SAM" id="MobiDB-lite"/>
    </source>
</evidence>
<name>A0AAD4MAU7_9AGAM</name>
<proteinExistence type="predicted"/>
<reference evidence="3" key="1">
    <citation type="journal article" date="2022" name="New Phytol.">
        <title>Evolutionary transition to the ectomycorrhizal habit in the genomes of a hyperdiverse lineage of mushroom-forming fungi.</title>
        <authorList>
            <person name="Looney B."/>
            <person name="Miyauchi S."/>
            <person name="Morin E."/>
            <person name="Drula E."/>
            <person name="Courty P.E."/>
            <person name="Kohler A."/>
            <person name="Kuo A."/>
            <person name="LaButti K."/>
            <person name="Pangilinan J."/>
            <person name="Lipzen A."/>
            <person name="Riley R."/>
            <person name="Andreopoulos W."/>
            <person name="He G."/>
            <person name="Johnson J."/>
            <person name="Nolan M."/>
            <person name="Tritt A."/>
            <person name="Barry K.W."/>
            <person name="Grigoriev I.V."/>
            <person name="Nagy L.G."/>
            <person name="Hibbett D."/>
            <person name="Henrissat B."/>
            <person name="Matheny P.B."/>
            <person name="Labbe J."/>
            <person name="Martin F.M."/>
        </authorList>
    </citation>
    <scope>NUCLEOTIDE SEQUENCE</scope>
    <source>
        <strain evidence="3">BPL690</strain>
    </source>
</reference>
<evidence type="ECO:0000313" key="4">
    <source>
        <dbReference type="Proteomes" id="UP001203297"/>
    </source>
</evidence>
<feature type="region of interest" description="Disordered" evidence="1">
    <location>
        <begin position="93"/>
        <end position="173"/>
    </location>
</feature>
<accession>A0AAD4MAU7</accession>
<feature type="compositionally biased region" description="Polar residues" evidence="1">
    <location>
        <begin position="295"/>
        <end position="304"/>
    </location>
</feature>
<dbReference type="Pfam" id="PF23647">
    <property type="entry name" value="TRAPPC13_M"/>
    <property type="match status" value="1"/>
</dbReference>
<evidence type="ECO:0000259" key="2">
    <source>
        <dbReference type="Pfam" id="PF23647"/>
    </source>
</evidence>
<sequence>MWFERIIFEPAPGWHVQDANLLPDGQGSLFSGPMAMMQPQDIRQYVYIFNEIDPPVIPVQYSPGTIIPLGRLDISWRSSFGEPGRLLTSMLSRRIPLPPNQPPARPPQQQQPHQPVSALPLHLQRSVTVTGPPSQPPSRSSTPPNSAVPHRSASPFRNRPMSAPPRPQSPITLAVHNSPMVSAHPALAVDVDLVVRSIPRGALPIEKPFRVAYTLGIASSVCEGQQRILTLAVQHVQPPASLSHENAMPLSTTMTPTASRLPASAATTMTSSPASRTLFGLLDGPIIGSPRMAQPTGQEDSPISRQHIPPPQPMPAMRVATKSCAGRLAFSAHLLYSCHP</sequence>
<organism evidence="3 4">
    <name type="scientific">Multifurca ochricompacta</name>
    <dbReference type="NCBI Taxonomy" id="376703"/>
    <lineage>
        <taxon>Eukaryota</taxon>
        <taxon>Fungi</taxon>
        <taxon>Dikarya</taxon>
        <taxon>Basidiomycota</taxon>
        <taxon>Agaricomycotina</taxon>
        <taxon>Agaricomycetes</taxon>
        <taxon>Russulales</taxon>
        <taxon>Russulaceae</taxon>
        <taxon>Multifurca</taxon>
    </lineage>
</organism>
<dbReference type="GO" id="GO:1990072">
    <property type="term" value="C:TRAPPIII protein complex"/>
    <property type="evidence" value="ECO:0007669"/>
    <property type="project" value="TreeGrafter"/>
</dbReference>
<evidence type="ECO:0000313" key="3">
    <source>
        <dbReference type="EMBL" id="KAI0306738.1"/>
    </source>
</evidence>
<comment type="caution">
    <text evidence="3">The sequence shown here is derived from an EMBL/GenBank/DDBJ whole genome shotgun (WGS) entry which is preliminary data.</text>
</comment>
<dbReference type="AlphaFoldDB" id="A0AAD4MAU7"/>
<dbReference type="InterPro" id="IPR010378">
    <property type="entry name" value="TRAPPC13"/>
</dbReference>
<dbReference type="PANTHER" id="PTHR13134">
    <property type="entry name" value="TRAFFICKING PROTEIN PARTICLE COMPLEX SUBUNIT 13"/>
    <property type="match status" value="1"/>
</dbReference>
<keyword evidence="4" id="KW-1185">Reference proteome</keyword>
<feature type="region of interest" description="Disordered" evidence="1">
    <location>
        <begin position="289"/>
        <end position="317"/>
    </location>
</feature>
<gene>
    <name evidence="3" type="ORF">B0F90DRAFT_804513</name>
</gene>
<dbReference type="PANTHER" id="PTHR13134:SF3">
    <property type="entry name" value="TRAFFICKING PROTEIN PARTICLE COMPLEX SUBUNIT 13"/>
    <property type="match status" value="1"/>
</dbReference>
<feature type="compositionally biased region" description="Pro residues" evidence="1">
    <location>
        <begin position="96"/>
        <end position="106"/>
    </location>
</feature>